<reference evidence="2 3" key="1">
    <citation type="submission" date="2014-07" db="EMBL/GenBank/DDBJ databases">
        <title>Draft Genome Sequence of Gephyronic Acid Producer, Cystobacter violaceus Strain Cb vi76.</title>
        <authorList>
            <person name="Stevens D.C."/>
            <person name="Young J."/>
            <person name="Carmichael R."/>
            <person name="Tan J."/>
            <person name="Taylor R.E."/>
        </authorList>
    </citation>
    <scope>NUCLEOTIDE SEQUENCE [LARGE SCALE GENOMIC DNA]</scope>
    <source>
        <strain evidence="2 3">Cb vi76</strain>
    </source>
</reference>
<evidence type="ECO:0000313" key="3">
    <source>
        <dbReference type="Proteomes" id="UP000028547"/>
    </source>
</evidence>
<feature type="region of interest" description="Disordered" evidence="1">
    <location>
        <begin position="1"/>
        <end position="21"/>
    </location>
</feature>
<feature type="compositionally biased region" description="Polar residues" evidence="1">
    <location>
        <begin position="66"/>
        <end position="75"/>
    </location>
</feature>
<organism evidence="2 3">
    <name type="scientific">Archangium violaceum Cb vi76</name>
    <dbReference type="NCBI Taxonomy" id="1406225"/>
    <lineage>
        <taxon>Bacteria</taxon>
        <taxon>Pseudomonadati</taxon>
        <taxon>Myxococcota</taxon>
        <taxon>Myxococcia</taxon>
        <taxon>Myxococcales</taxon>
        <taxon>Cystobacterineae</taxon>
        <taxon>Archangiaceae</taxon>
        <taxon>Archangium</taxon>
    </lineage>
</organism>
<name>A0A084SHL7_9BACT</name>
<dbReference type="RefSeq" id="WP_043410384.1">
    <property type="nucleotide sequence ID" value="NZ_JPMI01000311.1"/>
</dbReference>
<evidence type="ECO:0000256" key="1">
    <source>
        <dbReference type="SAM" id="MobiDB-lite"/>
    </source>
</evidence>
<gene>
    <name evidence="2" type="ORF">Q664_44310</name>
</gene>
<comment type="caution">
    <text evidence="2">The sequence shown here is derived from an EMBL/GenBank/DDBJ whole genome shotgun (WGS) entry which is preliminary data.</text>
</comment>
<feature type="region of interest" description="Disordered" evidence="1">
    <location>
        <begin position="56"/>
        <end position="86"/>
    </location>
</feature>
<feature type="compositionally biased region" description="Basic and acidic residues" evidence="1">
    <location>
        <begin position="76"/>
        <end position="86"/>
    </location>
</feature>
<dbReference type="EMBL" id="JPMI01000311">
    <property type="protein sequence ID" value="KFA87952.1"/>
    <property type="molecule type" value="Genomic_DNA"/>
</dbReference>
<dbReference type="AlphaFoldDB" id="A0A084SHL7"/>
<dbReference type="Proteomes" id="UP000028547">
    <property type="component" value="Unassembled WGS sequence"/>
</dbReference>
<sequence length="116" mass="13026">MSNDRETPRPSAQPRIQPDPGALLNAMQQVPETLLLAWQQVVAGAPTTWSAQWTMGESRFPGAPQEQVSQEPPSTSRREPPHQEFSRMHGEALDFWIRLPRSFLKGLVVPAREGRS</sequence>
<accession>A0A084SHL7</accession>
<evidence type="ECO:0000313" key="2">
    <source>
        <dbReference type="EMBL" id="KFA87952.1"/>
    </source>
</evidence>
<protein>
    <submittedName>
        <fullName evidence="2">Uncharacterized protein</fullName>
    </submittedName>
</protein>
<proteinExistence type="predicted"/>